<protein>
    <submittedName>
        <fullName evidence="3">Putative MetA-pathway of phenol degradation</fullName>
    </submittedName>
</protein>
<feature type="region of interest" description="Disordered" evidence="1">
    <location>
        <begin position="298"/>
        <end position="318"/>
    </location>
</feature>
<reference evidence="3 4" key="1">
    <citation type="submission" date="2016-10" db="EMBL/GenBank/DDBJ databases">
        <authorList>
            <person name="de Groot N.N."/>
        </authorList>
    </citation>
    <scope>NUCLEOTIDE SEQUENCE [LARGE SCALE GENOMIC DNA]</scope>
    <source>
        <strain evidence="3 4">DSM 23581</strain>
    </source>
</reference>
<name>A0A1H3ZCE5_9FLAO</name>
<keyword evidence="2" id="KW-0732">Signal</keyword>
<evidence type="ECO:0000256" key="1">
    <source>
        <dbReference type="SAM" id="MobiDB-lite"/>
    </source>
</evidence>
<dbReference type="Pfam" id="PF13557">
    <property type="entry name" value="Phenol_MetA_deg"/>
    <property type="match status" value="1"/>
</dbReference>
<sequence length="318" mass="36585">MRKIIFVALSIIAVQFAQAQYTETINTNRPGSSQGAFSPGNGVIQAEVGGFYNNDKHNLLDTKTESFGFDYQLRYGFVLERLELVLDGVYESAELTYPQGSSTESTSYSNFRSNTIGAKYLVFDPYLRSLKKKEKPNYISWKKNNTLQWSDLIPAVSAYAGLNFSFGDNPFLYEDEPSYSPKVGVITQHNYRRWVLVSNFYADKISTDYSSYAGIFTLTHSLGGRYALFGEFQTIIGDYYSDEIFRGGMAYLLTKQLQFDISAFTNFKNTPTRWGINFGVSYRIDQFRKEERIYLDNDKDKKPKKDDDFKLEEKEEEE</sequence>
<dbReference type="EMBL" id="FNQF01000004">
    <property type="protein sequence ID" value="SEA21310.1"/>
    <property type="molecule type" value="Genomic_DNA"/>
</dbReference>
<gene>
    <name evidence="3" type="ORF">SAMN05421540_10430</name>
</gene>
<feature type="signal peptide" evidence="2">
    <location>
        <begin position="1"/>
        <end position="19"/>
    </location>
</feature>
<keyword evidence="4" id="KW-1185">Reference proteome</keyword>
<organism evidence="3 4">
    <name type="scientific">Psychroflexus halocasei</name>
    <dbReference type="NCBI Taxonomy" id="908615"/>
    <lineage>
        <taxon>Bacteria</taxon>
        <taxon>Pseudomonadati</taxon>
        <taxon>Bacteroidota</taxon>
        <taxon>Flavobacteriia</taxon>
        <taxon>Flavobacteriales</taxon>
        <taxon>Flavobacteriaceae</taxon>
        <taxon>Psychroflexus</taxon>
    </lineage>
</organism>
<evidence type="ECO:0000313" key="3">
    <source>
        <dbReference type="EMBL" id="SEA21310.1"/>
    </source>
</evidence>
<dbReference type="STRING" id="908615.SAMN05421540_10430"/>
<accession>A0A1H3ZCE5</accession>
<dbReference type="Proteomes" id="UP000198820">
    <property type="component" value="Unassembled WGS sequence"/>
</dbReference>
<dbReference type="InterPro" id="IPR025737">
    <property type="entry name" value="FApF"/>
</dbReference>
<dbReference type="AlphaFoldDB" id="A0A1H3ZCE5"/>
<dbReference type="RefSeq" id="WP_093241261.1">
    <property type="nucleotide sequence ID" value="NZ_FNQF01000004.1"/>
</dbReference>
<proteinExistence type="predicted"/>
<evidence type="ECO:0000256" key="2">
    <source>
        <dbReference type="SAM" id="SignalP"/>
    </source>
</evidence>
<feature type="chain" id="PRO_5011713898" evidence="2">
    <location>
        <begin position="20"/>
        <end position="318"/>
    </location>
</feature>
<evidence type="ECO:0000313" key="4">
    <source>
        <dbReference type="Proteomes" id="UP000198820"/>
    </source>
</evidence>